<evidence type="ECO:0000259" key="9">
    <source>
        <dbReference type="Pfam" id="PF01529"/>
    </source>
</evidence>
<dbReference type="EMBL" id="MLAK01000347">
    <property type="protein sequence ID" value="OHT14561.1"/>
    <property type="molecule type" value="Genomic_DNA"/>
</dbReference>
<dbReference type="Pfam" id="PF01529">
    <property type="entry name" value="DHHC"/>
    <property type="match status" value="1"/>
</dbReference>
<evidence type="ECO:0000256" key="7">
    <source>
        <dbReference type="ARBA" id="ARBA00038298"/>
    </source>
</evidence>
<feature type="transmembrane region" description="Helical" evidence="8">
    <location>
        <begin position="186"/>
        <end position="211"/>
    </location>
</feature>
<dbReference type="PANTHER" id="PTHR22883:SF23">
    <property type="entry name" value="PALMITOYLTRANSFERASE ZDHHC6"/>
    <property type="match status" value="1"/>
</dbReference>
<protein>
    <recommendedName>
        <fullName evidence="8">Palmitoyltransferase</fullName>
        <ecNumber evidence="8">2.3.1.225</ecNumber>
    </recommendedName>
</protein>
<dbReference type="GO" id="GO:0019706">
    <property type="term" value="F:protein-cysteine S-palmitoyltransferase activity"/>
    <property type="evidence" value="ECO:0007669"/>
    <property type="project" value="UniProtKB-EC"/>
</dbReference>
<keyword evidence="11" id="KW-1185">Reference proteome</keyword>
<evidence type="ECO:0000256" key="4">
    <source>
        <dbReference type="ARBA" id="ARBA00022989"/>
    </source>
</evidence>
<dbReference type="RefSeq" id="XP_068367697.1">
    <property type="nucleotide sequence ID" value="XM_068514569.1"/>
</dbReference>
<dbReference type="PANTHER" id="PTHR22883">
    <property type="entry name" value="ZINC FINGER DHHC DOMAIN CONTAINING PROTEIN"/>
    <property type="match status" value="1"/>
</dbReference>
<accession>A0A1J4KTE5</accession>
<feature type="transmembrane region" description="Helical" evidence="8">
    <location>
        <begin position="52"/>
        <end position="75"/>
    </location>
</feature>
<comment type="domain">
    <text evidence="8">The DHHC domain is required for palmitoyltransferase activity.</text>
</comment>
<keyword evidence="6 8" id="KW-0012">Acyltransferase</keyword>
<keyword evidence="3 8" id="KW-0812">Transmembrane</keyword>
<dbReference type="PROSITE" id="PS50216">
    <property type="entry name" value="DHHC"/>
    <property type="match status" value="1"/>
</dbReference>
<comment type="subcellular location">
    <subcellularLocation>
        <location evidence="1">Membrane</location>
        <topology evidence="1">Multi-pass membrane protein</topology>
    </subcellularLocation>
</comment>
<evidence type="ECO:0000256" key="2">
    <source>
        <dbReference type="ARBA" id="ARBA00022679"/>
    </source>
</evidence>
<keyword evidence="5 8" id="KW-0472">Membrane</keyword>
<feature type="domain" description="Palmitoyltransferase DHHC" evidence="9">
    <location>
        <begin position="104"/>
        <end position="210"/>
    </location>
</feature>
<sequence>MRRSFRILIALLPNLLIVFLAGCACASTFLIILPNLQQKISEDSFFLQAMIYLIYAICALTFALYLWCWVTAVVVDPGSVIEDLKRKGVYGQIQKGQIPHCLKHLKICPICNVPVPNGTVHCDSCECCMLRCDHHCPIIAQCVADRNMKSFCLSFFYASIFLLFSETCGIYYLFLCKDNLFNIKNIVLMIVILYEVIGTVSLISFIVSILCNMPESGVKILPRSIRFHKFLKSFGKNWYSRMLPIANNTTLLAWPGVSWYNDEEP</sequence>
<name>A0A1J4KTE5_9EUKA</name>
<evidence type="ECO:0000313" key="11">
    <source>
        <dbReference type="Proteomes" id="UP000179807"/>
    </source>
</evidence>
<dbReference type="GeneID" id="94849273"/>
<evidence type="ECO:0000256" key="1">
    <source>
        <dbReference type="ARBA" id="ARBA00004141"/>
    </source>
</evidence>
<comment type="caution">
    <text evidence="10">The sequence shown here is derived from an EMBL/GenBank/DDBJ whole genome shotgun (WGS) entry which is preliminary data.</text>
</comment>
<dbReference type="InterPro" id="IPR001594">
    <property type="entry name" value="Palmitoyltrfase_DHHC"/>
</dbReference>
<dbReference type="Proteomes" id="UP000179807">
    <property type="component" value="Unassembled WGS sequence"/>
</dbReference>
<organism evidence="10 11">
    <name type="scientific">Tritrichomonas foetus</name>
    <dbReference type="NCBI Taxonomy" id="1144522"/>
    <lineage>
        <taxon>Eukaryota</taxon>
        <taxon>Metamonada</taxon>
        <taxon>Parabasalia</taxon>
        <taxon>Tritrichomonadida</taxon>
        <taxon>Tritrichomonadidae</taxon>
        <taxon>Tritrichomonas</taxon>
    </lineage>
</organism>
<reference evidence="10" key="1">
    <citation type="submission" date="2016-10" db="EMBL/GenBank/DDBJ databases">
        <authorList>
            <person name="Benchimol M."/>
            <person name="Almeida L.G."/>
            <person name="Vasconcelos A.T."/>
            <person name="Perreira-Neves A."/>
            <person name="Rosa I.A."/>
            <person name="Tasca T."/>
            <person name="Bogo M.R."/>
            <person name="de Souza W."/>
        </authorList>
    </citation>
    <scope>NUCLEOTIDE SEQUENCE [LARGE SCALE GENOMIC DNA]</scope>
    <source>
        <strain evidence="10">K</strain>
    </source>
</reference>
<dbReference type="OrthoDB" id="331948at2759"/>
<dbReference type="GO" id="GO:0016020">
    <property type="term" value="C:membrane"/>
    <property type="evidence" value="ECO:0007669"/>
    <property type="project" value="UniProtKB-SubCell"/>
</dbReference>
<dbReference type="GO" id="GO:0005783">
    <property type="term" value="C:endoplasmic reticulum"/>
    <property type="evidence" value="ECO:0007669"/>
    <property type="project" value="TreeGrafter"/>
</dbReference>
<proteinExistence type="inferred from homology"/>
<keyword evidence="2 8" id="KW-0808">Transferase</keyword>
<gene>
    <name evidence="10" type="ORF">TRFO_42976</name>
</gene>
<evidence type="ECO:0000256" key="3">
    <source>
        <dbReference type="ARBA" id="ARBA00022692"/>
    </source>
</evidence>
<comment type="similarity">
    <text evidence="7">Belongs to the DHHC palmitoyltransferase family. PFA5 subfamily.</text>
</comment>
<dbReference type="AlphaFoldDB" id="A0A1J4KTE5"/>
<dbReference type="VEuPathDB" id="TrichDB:TRFO_42976"/>
<feature type="transmembrane region" description="Helical" evidence="8">
    <location>
        <begin position="155"/>
        <end position="174"/>
    </location>
</feature>
<evidence type="ECO:0000256" key="6">
    <source>
        <dbReference type="ARBA" id="ARBA00023315"/>
    </source>
</evidence>
<feature type="transmembrane region" description="Helical" evidence="8">
    <location>
        <begin position="7"/>
        <end position="32"/>
    </location>
</feature>
<dbReference type="GO" id="GO:0005794">
    <property type="term" value="C:Golgi apparatus"/>
    <property type="evidence" value="ECO:0007669"/>
    <property type="project" value="TreeGrafter"/>
</dbReference>
<comment type="catalytic activity">
    <reaction evidence="8">
        <text>L-cysteinyl-[protein] + hexadecanoyl-CoA = S-hexadecanoyl-L-cysteinyl-[protein] + CoA</text>
        <dbReference type="Rhea" id="RHEA:36683"/>
        <dbReference type="Rhea" id="RHEA-COMP:10131"/>
        <dbReference type="Rhea" id="RHEA-COMP:11032"/>
        <dbReference type="ChEBI" id="CHEBI:29950"/>
        <dbReference type="ChEBI" id="CHEBI:57287"/>
        <dbReference type="ChEBI" id="CHEBI:57379"/>
        <dbReference type="ChEBI" id="CHEBI:74151"/>
        <dbReference type="EC" id="2.3.1.225"/>
    </reaction>
</comment>
<dbReference type="PROSITE" id="PS51257">
    <property type="entry name" value="PROKAR_LIPOPROTEIN"/>
    <property type="match status" value="1"/>
</dbReference>
<dbReference type="EC" id="2.3.1.225" evidence="8"/>
<dbReference type="InterPro" id="IPR039859">
    <property type="entry name" value="PFA4/ZDH16/20/ERF2-like"/>
</dbReference>
<evidence type="ECO:0000256" key="5">
    <source>
        <dbReference type="ARBA" id="ARBA00023136"/>
    </source>
</evidence>
<dbReference type="GO" id="GO:0006612">
    <property type="term" value="P:protein targeting to membrane"/>
    <property type="evidence" value="ECO:0007669"/>
    <property type="project" value="TreeGrafter"/>
</dbReference>
<keyword evidence="4 8" id="KW-1133">Transmembrane helix</keyword>
<evidence type="ECO:0000313" key="10">
    <source>
        <dbReference type="EMBL" id="OHT14561.1"/>
    </source>
</evidence>
<evidence type="ECO:0000256" key="8">
    <source>
        <dbReference type="RuleBase" id="RU079119"/>
    </source>
</evidence>